<evidence type="ECO:0008006" key="3">
    <source>
        <dbReference type="Google" id="ProtNLM"/>
    </source>
</evidence>
<evidence type="ECO:0000313" key="1">
    <source>
        <dbReference type="EMBL" id="KAK2660328.1"/>
    </source>
</evidence>
<organism evidence="1 2">
    <name type="scientific">Dipteronia dyeriana</name>
    <dbReference type="NCBI Taxonomy" id="168575"/>
    <lineage>
        <taxon>Eukaryota</taxon>
        <taxon>Viridiplantae</taxon>
        <taxon>Streptophyta</taxon>
        <taxon>Embryophyta</taxon>
        <taxon>Tracheophyta</taxon>
        <taxon>Spermatophyta</taxon>
        <taxon>Magnoliopsida</taxon>
        <taxon>eudicotyledons</taxon>
        <taxon>Gunneridae</taxon>
        <taxon>Pentapetalae</taxon>
        <taxon>rosids</taxon>
        <taxon>malvids</taxon>
        <taxon>Sapindales</taxon>
        <taxon>Sapindaceae</taxon>
        <taxon>Hippocastanoideae</taxon>
        <taxon>Acereae</taxon>
        <taxon>Dipteronia</taxon>
    </lineage>
</organism>
<gene>
    <name evidence="1" type="ORF">Ddye_006861</name>
</gene>
<dbReference type="AlphaFoldDB" id="A0AAE0CRK4"/>
<comment type="caution">
    <text evidence="1">The sequence shown here is derived from an EMBL/GenBank/DDBJ whole genome shotgun (WGS) entry which is preliminary data.</text>
</comment>
<proteinExistence type="predicted"/>
<reference evidence="1" key="1">
    <citation type="journal article" date="2023" name="Plant J.">
        <title>Genome sequences and population genomics provide insights into the demographic history, inbreeding, and mutation load of two 'living fossil' tree species of Dipteronia.</title>
        <authorList>
            <person name="Feng Y."/>
            <person name="Comes H.P."/>
            <person name="Chen J."/>
            <person name="Zhu S."/>
            <person name="Lu R."/>
            <person name="Zhang X."/>
            <person name="Li P."/>
            <person name="Qiu J."/>
            <person name="Olsen K.M."/>
            <person name="Qiu Y."/>
        </authorList>
    </citation>
    <scope>NUCLEOTIDE SEQUENCE</scope>
    <source>
        <strain evidence="1">KIB01</strain>
    </source>
</reference>
<accession>A0AAE0CRK4</accession>
<protein>
    <recommendedName>
        <fullName evidence="3">RNA-directed DNA polymerase, eukaryota, reverse transcriptase zinc-binding domain protein</fullName>
    </recommendedName>
</protein>
<name>A0AAE0CRK4_9ROSI</name>
<dbReference type="EMBL" id="JANJYI010000002">
    <property type="protein sequence ID" value="KAK2660328.1"/>
    <property type="molecule type" value="Genomic_DNA"/>
</dbReference>
<keyword evidence="2" id="KW-1185">Reference proteome</keyword>
<evidence type="ECO:0000313" key="2">
    <source>
        <dbReference type="Proteomes" id="UP001280121"/>
    </source>
</evidence>
<dbReference type="Proteomes" id="UP001280121">
    <property type="component" value="Unassembled WGS sequence"/>
</dbReference>
<sequence length="205" mass="23355">MVGTLSVDWGPFPFHFYNWWIKDTDLMKEAVKEWNDIKCGGSKGAMLASKTKVVKVYIKKWLSSKKSDSILSEDIEKRLAEVDKKAETEGLNLKRLTEDERLTLEVDFDIEEMRSALCSCNKSKAPGSDRSNQEFVKANWEVIRDDFMDFLNEFNKDKAIVKDLNRSFIALIPKVGNSKTMTDFHPISLIGSMYKVLAKSAGKLA</sequence>